<dbReference type="Pfam" id="PF11443">
    <property type="entry name" value="DUF2828"/>
    <property type="match status" value="1"/>
</dbReference>
<feature type="region of interest" description="Disordered" evidence="1">
    <location>
        <begin position="73"/>
        <end position="98"/>
    </location>
</feature>
<comment type="caution">
    <text evidence="3">The sequence shown here is derived from an EMBL/GenBank/DDBJ whole genome shotgun (WGS) entry which is preliminary data.</text>
</comment>
<dbReference type="EMBL" id="JAVXUP010000036">
    <property type="protein sequence ID" value="KAK3041339.1"/>
    <property type="molecule type" value="Genomic_DNA"/>
</dbReference>
<dbReference type="AlphaFoldDB" id="A0AA89BF26"/>
<dbReference type="InterPro" id="IPR058580">
    <property type="entry name" value="DUF2828"/>
</dbReference>
<evidence type="ECO:0000313" key="3">
    <source>
        <dbReference type="EMBL" id="KAK3041339.1"/>
    </source>
</evidence>
<sequence>MALDKYVLNTITKQENTRNMRELKSTLHKSDLQHSLATAYNVTAFVPNSAINLPPYPAYQQIIAMASTKLLGPPQLKRPLPRQDSDTAEDPPLGYTENNSLTYLSTTNPCLDFFFHVVPSTCPHDLTDRLAKSWDHDPLTTVKLVFNQRGVRGTGKSDKENFYRGGGLAA</sequence>
<gene>
    <name evidence="3" type="ORF">RJ639_002320</name>
</gene>
<dbReference type="PANTHER" id="PTHR31373:SF17">
    <property type="entry name" value="OS06G0652100 PROTEIN"/>
    <property type="match status" value="1"/>
</dbReference>
<feature type="domain" description="DUF2828" evidence="2">
    <location>
        <begin position="96"/>
        <end position="164"/>
    </location>
</feature>
<dbReference type="PANTHER" id="PTHR31373">
    <property type="entry name" value="OS06G0652100 PROTEIN"/>
    <property type="match status" value="1"/>
</dbReference>
<keyword evidence="4" id="KW-1185">Reference proteome</keyword>
<proteinExistence type="predicted"/>
<evidence type="ECO:0000256" key="1">
    <source>
        <dbReference type="SAM" id="MobiDB-lite"/>
    </source>
</evidence>
<dbReference type="Proteomes" id="UP001188597">
    <property type="component" value="Unassembled WGS sequence"/>
</dbReference>
<protein>
    <recommendedName>
        <fullName evidence="2">DUF2828 domain-containing protein</fullName>
    </recommendedName>
</protein>
<reference evidence="3" key="1">
    <citation type="submission" date="2022-12" db="EMBL/GenBank/DDBJ databases">
        <title>Draft genome assemblies for two species of Escallonia (Escalloniales).</title>
        <authorList>
            <person name="Chanderbali A."/>
            <person name="Dervinis C."/>
            <person name="Anghel I."/>
            <person name="Soltis D."/>
            <person name="Soltis P."/>
            <person name="Zapata F."/>
        </authorList>
    </citation>
    <scope>NUCLEOTIDE SEQUENCE</scope>
    <source>
        <strain evidence="3">UCBG64.0493</strain>
        <tissue evidence="3">Leaf</tissue>
    </source>
</reference>
<organism evidence="3 4">
    <name type="scientific">Escallonia herrerae</name>
    <dbReference type="NCBI Taxonomy" id="1293975"/>
    <lineage>
        <taxon>Eukaryota</taxon>
        <taxon>Viridiplantae</taxon>
        <taxon>Streptophyta</taxon>
        <taxon>Embryophyta</taxon>
        <taxon>Tracheophyta</taxon>
        <taxon>Spermatophyta</taxon>
        <taxon>Magnoliopsida</taxon>
        <taxon>eudicotyledons</taxon>
        <taxon>Gunneridae</taxon>
        <taxon>Pentapetalae</taxon>
        <taxon>asterids</taxon>
        <taxon>campanulids</taxon>
        <taxon>Escalloniales</taxon>
        <taxon>Escalloniaceae</taxon>
        <taxon>Escallonia</taxon>
    </lineage>
</organism>
<evidence type="ECO:0000313" key="4">
    <source>
        <dbReference type="Proteomes" id="UP001188597"/>
    </source>
</evidence>
<evidence type="ECO:0000259" key="2">
    <source>
        <dbReference type="Pfam" id="PF11443"/>
    </source>
</evidence>
<dbReference type="InterPro" id="IPR011205">
    <property type="entry name" value="UCP015417_vWA"/>
</dbReference>
<accession>A0AA89BF26</accession>
<name>A0AA89BF26_9ASTE</name>